<dbReference type="Pfam" id="PF03446">
    <property type="entry name" value="NAD_binding_2"/>
    <property type="match status" value="1"/>
</dbReference>
<dbReference type="SUPFAM" id="SSF48179">
    <property type="entry name" value="6-phosphogluconate dehydrogenase C-terminal domain-like"/>
    <property type="match status" value="1"/>
</dbReference>
<dbReference type="NCBIfam" id="NF006765">
    <property type="entry name" value="PRK09287.1"/>
    <property type="match status" value="1"/>
</dbReference>
<comment type="catalytic activity">
    <reaction evidence="9 10">
        <text>6-phospho-D-gluconate + NADP(+) = D-ribulose 5-phosphate + CO2 + NADPH</text>
        <dbReference type="Rhea" id="RHEA:10116"/>
        <dbReference type="ChEBI" id="CHEBI:16526"/>
        <dbReference type="ChEBI" id="CHEBI:57783"/>
        <dbReference type="ChEBI" id="CHEBI:58121"/>
        <dbReference type="ChEBI" id="CHEBI:58349"/>
        <dbReference type="ChEBI" id="CHEBI:58759"/>
        <dbReference type="EC" id="1.1.1.44"/>
    </reaction>
</comment>
<sequence>MGSNEDMLDVFESGLGAVFDEPLFAIGSPGECYEHSFETHLVSRFPSKEGASSNHNLKLSLPTPKEDSEIGNGNVPVEDALVIEFGAGVGLCGLVAAKCGAKQVLATDYPDEGIIFTLAVNYKNIFGEECRWVDGKDVWWNVLGHAWGEASSLGKIISYINPESVTPIVIFMADLLWIPTAHMALLSDIYAILSLAPKSSTNIKSKAHITAGLHTSRETIDAFFKKARDSFGFIVKKIGEVRVGSFGLEDGIVEVGEDVPVERRDLERSDPSERKKWVLYYEIADIGLIGLAVMGQNLILNMNDHGFTVCAYNRTVEKVDQFLANEAKGTNIIGARSIQDLCSKLKTPRKIMLLVKAGQAVDDFIAQIIPFLEKGDIIIDGGNSHFPDSIRRVKELEAKGFLFVGAGVSGGEEGARYGPSLMPGGSPAAWPHIQPIFQAIAAKTSSGEACCDWVGEGGSGHYVKMVHNGIEYGDMQIICEAYQLLKDVVGLNHDEMSEVFNQWNQGELDSFLIEITRDILKFKDEDGKPLVEKIRDTAGQKGTGKWTAISALDLDERVAASKILQGPDAKFSGDKAAMIEDIRQAMYAAKIISYAQGFMELREAARRRLELELRRYRPHVERRMHYPRFLGDITNAFKSNPSLQNLLLDPFFTQVIHRCVPSFRRVVSQSVLLGVPVPAFSTALSFYDGYRSARVPANLLQAQRDYFGAHTYQLESAGEKGEWIHTNWTGRGGRVASSTYQV</sequence>
<dbReference type="InterPro" id="IPR013328">
    <property type="entry name" value="6PGD_dom2"/>
</dbReference>
<dbReference type="Proteomes" id="UP000193642">
    <property type="component" value="Unassembled WGS sequence"/>
</dbReference>
<evidence type="ECO:0000256" key="5">
    <source>
        <dbReference type="ARBA" id="ARBA00022857"/>
    </source>
</evidence>
<dbReference type="InterPro" id="IPR029063">
    <property type="entry name" value="SAM-dependent_MTases_sf"/>
</dbReference>
<comment type="pathway">
    <text evidence="2 10">Carbohydrate degradation; pentose phosphate pathway; D-ribulose 5-phosphate from D-glucose 6-phosphate (oxidative stage): step 3/3.</text>
</comment>
<keyword evidence="7 10" id="KW-0311">Gluconate utilization</keyword>
<evidence type="ECO:0000256" key="6">
    <source>
        <dbReference type="ARBA" id="ARBA00023002"/>
    </source>
</evidence>
<comment type="function">
    <text evidence="1">Catalyzes the oxidative decarboxylation of 6-phosphogluconate to ribulose 5-phosphate and CO(2), with concomitant reduction of NADP to NADPH.</text>
</comment>
<keyword evidence="8 10" id="KW-0570">Pentose shunt</keyword>
<evidence type="ECO:0000256" key="7">
    <source>
        <dbReference type="ARBA" id="ARBA00023064"/>
    </source>
</evidence>
<dbReference type="NCBIfam" id="TIGR00873">
    <property type="entry name" value="gnd"/>
    <property type="match status" value="1"/>
</dbReference>
<dbReference type="InterPro" id="IPR006183">
    <property type="entry name" value="Pgluconate_DH"/>
</dbReference>
<dbReference type="FunFam" id="1.20.5.320:FF:000002">
    <property type="entry name" value="6-phosphogluconate dehydrogenase, decarboxylating"/>
    <property type="match status" value="1"/>
</dbReference>
<dbReference type="GO" id="GO:0004616">
    <property type="term" value="F:phosphogluconate dehydrogenase (decarboxylating) activity"/>
    <property type="evidence" value="ECO:0007669"/>
    <property type="project" value="UniProtKB-EC"/>
</dbReference>
<feature type="domain" description="6-phosphogluconate dehydrogenase C-terminal" evidence="11">
    <location>
        <begin position="460"/>
        <end position="729"/>
    </location>
</feature>
<evidence type="ECO:0000256" key="1">
    <source>
        <dbReference type="ARBA" id="ARBA00002526"/>
    </source>
</evidence>
<keyword evidence="5 10" id="KW-0521">NADP</keyword>
<dbReference type="PANTHER" id="PTHR11811">
    <property type="entry name" value="6-PHOSPHOGLUCONATE DEHYDROGENASE"/>
    <property type="match status" value="1"/>
</dbReference>
<evidence type="ECO:0000256" key="10">
    <source>
        <dbReference type="RuleBase" id="RU000485"/>
    </source>
</evidence>
<dbReference type="Pfam" id="PF00393">
    <property type="entry name" value="6PGD"/>
    <property type="match status" value="2"/>
</dbReference>
<evidence type="ECO:0000259" key="11">
    <source>
        <dbReference type="SMART" id="SM01350"/>
    </source>
</evidence>
<comment type="subunit">
    <text evidence="4">Homodimer.</text>
</comment>
<evidence type="ECO:0000256" key="9">
    <source>
        <dbReference type="ARBA" id="ARBA00048640"/>
    </source>
</evidence>
<keyword evidence="13" id="KW-1185">Reference proteome</keyword>
<dbReference type="InterPro" id="IPR006184">
    <property type="entry name" value="6PGdom_BS"/>
</dbReference>
<dbReference type="InterPro" id="IPR006115">
    <property type="entry name" value="6PGDH_NADP-bd"/>
</dbReference>
<dbReference type="Gene3D" id="1.20.5.320">
    <property type="entry name" value="6-Phosphogluconate Dehydrogenase, domain 3"/>
    <property type="match status" value="1"/>
</dbReference>
<dbReference type="InterPro" id="IPR006113">
    <property type="entry name" value="6PGDH_Gnd/GntZ"/>
</dbReference>
<dbReference type="GO" id="GO:0050661">
    <property type="term" value="F:NADP binding"/>
    <property type="evidence" value="ECO:0007669"/>
    <property type="project" value="InterPro"/>
</dbReference>
<proteinExistence type="inferred from homology"/>
<accession>A0A1Y2C5B6</accession>
<evidence type="ECO:0000256" key="4">
    <source>
        <dbReference type="ARBA" id="ARBA00011738"/>
    </source>
</evidence>
<evidence type="ECO:0000256" key="8">
    <source>
        <dbReference type="ARBA" id="ARBA00023126"/>
    </source>
</evidence>
<comment type="caution">
    <text evidence="12">The sequence shown here is derived from an EMBL/GenBank/DDBJ whole genome shotgun (WGS) entry which is preliminary data.</text>
</comment>
<gene>
    <name evidence="12" type="ORF">BCR33DRAFT_786442</name>
</gene>
<dbReference type="PROSITE" id="PS00461">
    <property type="entry name" value="6PGD"/>
    <property type="match status" value="1"/>
</dbReference>
<dbReference type="PRINTS" id="PR00076">
    <property type="entry name" value="6PGDHDRGNASE"/>
</dbReference>
<dbReference type="InterPro" id="IPR008927">
    <property type="entry name" value="6-PGluconate_DH-like_C_sf"/>
</dbReference>
<dbReference type="EMBL" id="MCGO01000029">
    <property type="protein sequence ID" value="ORY42221.1"/>
    <property type="molecule type" value="Genomic_DNA"/>
</dbReference>
<protein>
    <recommendedName>
        <fullName evidence="10">6-phosphogluconate dehydrogenase, decarboxylating</fullName>
        <ecNumber evidence="10">1.1.1.44</ecNumber>
    </recommendedName>
</protein>
<dbReference type="GO" id="GO:0019521">
    <property type="term" value="P:D-gluconate metabolic process"/>
    <property type="evidence" value="ECO:0007669"/>
    <property type="project" value="UniProtKB-KW"/>
</dbReference>
<dbReference type="InterPro" id="IPR036291">
    <property type="entry name" value="NAD(P)-bd_dom_sf"/>
</dbReference>
<comment type="similarity">
    <text evidence="3 10">Belongs to the 6-phosphogluconate dehydrogenase family.</text>
</comment>
<dbReference type="AlphaFoldDB" id="A0A1Y2C5B6"/>
<dbReference type="OrthoDB" id="434986at2759"/>
<organism evidence="12 13">
    <name type="scientific">Rhizoclosmatium globosum</name>
    <dbReference type="NCBI Taxonomy" id="329046"/>
    <lineage>
        <taxon>Eukaryota</taxon>
        <taxon>Fungi</taxon>
        <taxon>Fungi incertae sedis</taxon>
        <taxon>Chytridiomycota</taxon>
        <taxon>Chytridiomycota incertae sedis</taxon>
        <taxon>Chytridiomycetes</taxon>
        <taxon>Chytridiales</taxon>
        <taxon>Chytriomycetaceae</taxon>
        <taxon>Rhizoclosmatium</taxon>
    </lineage>
</organism>
<dbReference type="Gene3D" id="3.40.50.720">
    <property type="entry name" value="NAD(P)-binding Rossmann-like Domain"/>
    <property type="match status" value="1"/>
</dbReference>
<evidence type="ECO:0000256" key="3">
    <source>
        <dbReference type="ARBA" id="ARBA00008419"/>
    </source>
</evidence>
<dbReference type="UniPathway" id="UPA00115">
    <property type="reaction ID" value="UER00410"/>
</dbReference>
<evidence type="ECO:0000313" key="13">
    <source>
        <dbReference type="Proteomes" id="UP000193642"/>
    </source>
</evidence>
<keyword evidence="6 10" id="KW-0560">Oxidoreductase</keyword>
<reference evidence="12 13" key="1">
    <citation type="submission" date="2016-07" db="EMBL/GenBank/DDBJ databases">
        <title>Pervasive Adenine N6-methylation of Active Genes in Fungi.</title>
        <authorList>
            <consortium name="DOE Joint Genome Institute"/>
            <person name="Mondo S.J."/>
            <person name="Dannebaum R.O."/>
            <person name="Kuo R.C."/>
            <person name="Labutti K."/>
            <person name="Haridas S."/>
            <person name="Kuo A."/>
            <person name="Salamov A."/>
            <person name="Ahrendt S.R."/>
            <person name="Lipzen A."/>
            <person name="Sullivan W."/>
            <person name="Andreopoulos W.B."/>
            <person name="Clum A."/>
            <person name="Lindquist E."/>
            <person name="Daum C."/>
            <person name="Ramamoorthy G.K."/>
            <person name="Gryganskyi A."/>
            <person name="Culley D."/>
            <person name="Magnuson J.K."/>
            <person name="James T.Y."/>
            <person name="O'Malley M.A."/>
            <person name="Stajich J.E."/>
            <person name="Spatafora J.W."/>
            <person name="Visel A."/>
            <person name="Grigoriev I.V."/>
        </authorList>
    </citation>
    <scope>NUCLEOTIDE SEQUENCE [LARGE SCALE GENOMIC DNA]</scope>
    <source>
        <strain evidence="12 13">JEL800</strain>
    </source>
</reference>
<evidence type="ECO:0000256" key="2">
    <source>
        <dbReference type="ARBA" id="ARBA00004874"/>
    </source>
</evidence>
<dbReference type="Gene3D" id="1.10.1040.10">
    <property type="entry name" value="N-(1-d-carboxylethyl)-l-norvaline Dehydrogenase, domain 2"/>
    <property type="match status" value="2"/>
</dbReference>
<dbReference type="GO" id="GO:0006098">
    <property type="term" value="P:pentose-phosphate shunt"/>
    <property type="evidence" value="ECO:0007669"/>
    <property type="project" value="UniProtKB-UniPathway"/>
</dbReference>
<dbReference type="Gene3D" id="3.40.50.150">
    <property type="entry name" value="Vaccinia Virus protein VP39"/>
    <property type="match status" value="1"/>
</dbReference>
<dbReference type="STRING" id="329046.A0A1Y2C5B6"/>
<dbReference type="InterPro" id="IPR006114">
    <property type="entry name" value="6PGDH_C"/>
</dbReference>
<evidence type="ECO:0000313" key="12">
    <source>
        <dbReference type="EMBL" id="ORY42221.1"/>
    </source>
</evidence>
<dbReference type="SMART" id="SM01350">
    <property type="entry name" value="6PGD"/>
    <property type="match status" value="1"/>
</dbReference>
<dbReference type="SUPFAM" id="SSF51735">
    <property type="entry name" value="NAD(P)-binding Rossmann-fold domains"/>
    <property type="match status" value="1"/>
</dbReference>
<name>A0A1Y2C5B6_9FUNG</name>
<dbReference type="SUPFAM" id="SSF53335">
    <property type="entry name" value="S-adenosyl-L-methionine-dependent methyltransferases"/>
    <property type="match status" value="1"/>
</dbReference>
<dbReference type="FunFam" id="3.40.50.720:FF:000007">
    <property type="entry name" value="6-phosphogluconate dehydrogenase, decarboxylating"/>
    <property type="match status" value="1"/>
</dbReference>
<dbReference type="EC" id="1.1.1.44" evidence="10"/>